<dbReference type="InterPro" id="IPR007646">
    <property type="entry name" value="RNA_pol_Rpb2_4"/>
</dbReference>
<keyword evidence="5" id="KW-0548">Nucleotidyltransferase</keyword>
<dbReference type="Gene3D" id="2.40.50.150">
    <property type="match status" value="1"/>
</dbReference>
<feature type="domain" description="RNA polymerase beta subunit protrusion" evidence="14">
    <location>
        <begin position="57"/>
        <end position="336"/>
    </location>
</feature>
<keyword evidence="8" id="KW-0804">Transcription</keyword>
<dbReference type="InterPro" id="IPR007644">
    <property type="entry name" value="RNA_pol_bsu_protrusion"/>
</dbReference>
<dbReference type="Pfam" id="PF00562">
    <property type="entry name" value="RNA_pol_Rpb2_6"/>
    <property type="match status" value="1"/>
</dbReference>
<keyword evidence="3 18" id="KW-0240">DNA-directed RNA polymerase</keyword>
<dbReference type="SUPFAM" id="SSF64484">
    <property type="entry name" value="beta and beta-prime subunits of DNA dependent RNA-polymerase"/>
    <property type="match status" value="1"/>
</dbReference>
<evidence type="ECO:0000256" key="5">
    <source>
        <dbReference type="ARBA" id="ARBA00022695"/>
    </source>
</evidence>
<dbReference type="Pfam" id="PF04560">
    <property type="entry name" value="RNA_pol_Rpb2_7"/>
    <property type="match status" value="1"/>
</dbReference>
<dbReference type="Gene3D" id="3.90.1800.10">
    <property type="entry name" value="RNA polymerase alpha subunit dimerisation domain"/>
    <property type="match status" value="1"/>
</dbReference>
<dbReference type="InterPro" id="IPR014724">
    <property type="entry name" value="RNA_pol_RPB2_OB-fold"/>
</dbReference>
<dbReference type="GO" id="GO:0003899">
    <property type="term" value="F:DNA-directed RNA polymerase activity"/>
    <property type="evidence" value="ECO:0007669"/>
    <property type="project" value="UniProtKB-EC"/>
</dbReference>
<evidence type="ECO:0000256" key="4">
    <source>
        <dbReference type="ARBA" id="ARBA00022679"/>
    </source>
</evidence>
<feature type="domain" description="RNA polymerase Rpb2" evidence="15">
    <location>
        <begin position="459"/>
        <end position="520"/>
    </location>
</feature>
<gene>
    <name evidence="18" type="ORF">LCPAC104_01690</name>
</gene>
<dbReference type="EMBL" id="MK500495">
    <property type="protein sequence ID" value="QBK90672.1"/>
    <property type="molecule type" value="Genomic_DNA"/>
</dbReference>
<dbReference type="GO" id="GO:0000428">
    <property type="term" value="C:DNA-directed RNA polymerase complex"/>
    <property type="evidence" value="ECO:0007669"/>
    <property type="project" value="UniProtKB-KW"/>
</dbReference>
<evidence type="ECO:0000259" key="14">
    <source>
        <dbReference type="Pfam" id="PF04563"/>
    </source>
</evidence>
<dbReference type="GO" id="GO:0006351">
    <property type="term" value="P:DNA-templated transcription"/>
    <property type="evidence" value="ECO:0007669"/>
    <property type="project" value="InterPro"/>
</dbReference>
<dbReference type="GO" id="GO:0046872">
    <property type="term" value="F:metal ion binding"/>
    <property type="evidence" value="ECO:0007669"/>
    <property type="project" value="UniProtKB-KW"/>
</dbReference>
<evidence type="ECO:0000259" key="15">
    <source>
        <dbReference type="Pfam" id="PF04565"/>
    </source>
</evidence>
<evidence type="ECO:0000256" key="7">
    <source>
        <dbReference type="ARBA" id="ARBA00022833"/>
    </source>
</evidence>
<feature type="coiled-coil region" evidence="11">
    <location>
        <begin position="637"/>
        <end position="688"/>
    </location>
</feature>
<dbReference type="GO" id="GO:0003677">
    <property type="term" value="F:DNA binding"/>
    <property type="evidence" value="ECO:0007669"/>
    <property type="project" value="InterPro"/>
</dbReference>
<evidence type="ECO:0000259" key="16">
    <source>
        <dbReference type="Pfam" id="PF04566"/>
    </source>
</evidence>
<keyword evidence="7" id="KW-0862">Zinc</keyword>
<proteinExistence type="inferred from homology"/>
<feature type="domain" description="DNA-directed RNA polymerase subunit 2 hybrid-binding" evidence="12">
    <location>
        <begin position="716"/>
        <end position="1075"/>
    </location>
</feature>
<feature type="domain" description="RNA polymerase Rpb2" evidence="16">
    <location>
        <begin position="550"/>
        <end position="609"/>
    </location>
</feature>
<dbReference type="InterPro" id="IPR007120">
    <property type="entry name" value="DNA-dir_RNAP_su2_dom"/>
</dbReference>
<dbReference type="PANTHER" id="PTHR20856">
    <property type="entry name" value="DNA-DIRECTED RNA POLYMERASE I SUBUNIT 2"/>
    <property type="match status" value="1"/>
</dbReference>
<evidence type="ECO:0000256" key="1">
    <source>
        <dbReference type="ARBA" id="ARBA00006835"/>
    </source>
</evidence>
<evidence type="ECO:0000259" key="12">
    <source>
        <dbReference type="Pfam" id="PF00562"/>
    </source>
</evidence>
<comment type="similarity">
    <text evidence="1 10">Belongs to the RNA polymerase beta chain family.</text>
</comment>
<name>A0A481Z5G4_9VIRU</name>
<dbReference type="Pfam" id="PF04566">
    <property type="entry name" value="RNA_pol_Rpb2_4"/>
    <property type="match status" value="1"/>
</dbReference>
<keyword evidence="4" id="KW-0808">Transferase</keyword>
<keyword evidence="6" id="KW-0479">Metal-binding</keyword>
<keyword evidence="11" id="KW-0175">Coiled coil</keyword>
<reference evidence="18" key="1">
    <citation type="journal article" date="2019" name="MBio">
        <title>Virus Genomes from Deep Sea Sediments Expand the Ocean Megavirome and Support Independent Origins of Viral Gigantism.</title>
        <authorList>
            <person name="Backstrom D."/>
            <person name="Yutin N."/>
            <person name="Jorgensen S.L."/>
            <person name="Dharamshi J."/>
            <person name="Homa F."/>
            <person name="Zaremba-Niedwiedzka K."/>
            <person name="Spang A."/>
            <person name="Wolf Y.I."/>
            <person name="Koonin E.V."/>
            <person name="Ettema T.J."/>
        </authorList>
    </citation>
    <scope>NUCLEOTIDE SEQUENCE</scope>
</reference>
<feature type="domain" description="RNA polymerase Rpb2" evidence="17">
    <location>
        <begin position="625"/>
        <end position="708"/>
    </location>
</feature>
<evidence type="ECO:0000256" key="9">
    <source>
        <dbReference type="ARBA" id="ARBA00048552"/>
    </source>
</evidence>
<accession>A0A481Z5G4</accession>
<evidence type="ECO:0000259" key="17">
    <source>
        <dbReference type="Pfam" id="PF04567"/>
    </source>
</evidence>
<dbReference type="InterPro" id="IPR037033">
    <property type="entry name" value="DNA-dir_RNAP_su2_hyb_sf"/>
</dbReference>
<dbReference type="Gene3D" id="3.90.1100.10">
    <property type="match status" value="2"/>
</dbReference>
<evidence type="ECO:0000259" key="13">
    <source>
        <dbReference type="Pfam" id="PF04560"/>
    </source>
</evidence>
<dbReference type="InterPro" id="IPR007645">
    <property type="entry name" value="RNA_pol_Rpb2_3"/>
</dbReference>
<organism evidence="18">
    <name type="scientific">Pithovirus LCPAC104</name>
    <dbReference type="NCBI Taxonomy" id="2506589"/>
    <lineage>
        <taxon>Viruses</taxon>
        <taxon>Pithoviruses</taxon>
    </lineage>
</organism>
<dbReference type="GO" id="GO:0032549">
    <property type="term" value="F:ribonucleoside binding"/>
    <property type="evidence" value="ECO:0007669"/>
    <property type="project" value="InterPro"/>
</dbReference>
<evidence type="ECO:0000256" key="10">
    <source>
        <dbReference type="RuleBase" id="RU000434"/>
    </source>
</evidence>
<dbReference type="Gene3D" id="2.40.270.10">
    <property type="entry name" value="DNA-directed RNA polymerase, subunit 2, domain 6"/>
    <property type="match status" value="1"/>
</dbReference>
<dbReference type="InterPro" id="IPR015712">
    <property type="entry name" value="DNA-dir_RNA_pol_su2"/>
</dbReference>
<comment type="catalytic activity">
    <reaction evidence="9">
        <text>RNA(n) + a ribonucleoside 5'-triphosphate = RNA(n+1) + diphosphate</text>
        <dbReference type="Rhea" id="RHEA:21248"/>
        <dbReference type="Rhea" id="RHEA-COMP:14527"/>
        <dbReference type="Rhea" id="RHEA-COMP:17342"/>
        <dbReference type="ChEBI" id="CHEBI:33019"/>
        <dbReference type="ChEBI" id="CHEBI:61557"/>
        <dbReference type="ChEBI" id="CHEBI:140395"/>
        <dbReference type="EC" id="2.7.7.6"/>
    </reaction>
</comment>
<protein>
    <recommendedName>
        <fullName evidence="2">DNA-directed RNA polymerase</fullName>
        <ecNumber evidence="2">2.7.7.6</ecNumber>
    </recommendedName>
</protein>
<dbReference type="CDD" id="cd00653">
    <property type="entry name" value="RNA_pol_B_RPB2"/>
    <property type="match status" value="1"/>
</dbReference>
<dbReference type="Pfam" id="PF04563">
    <property type="entry name" value="RNA_pol_Rpb2_1"/>
    <property type="match status" value="1"/>
</dbReference>
<dbReference type="InterPro" id="IPR007647">
    <property type="entry name" value="RNA_pol_Rpb2_5"/>
</dbReference>
<evidence type="ECO:0000313" key="18">
    <source>
        <dbReference type="EMBL" id="QBK90672.1"/>
    </source>
</evidence>
<dbReference type="EC" id="2.7.7.6" evidence="2"/>
<evidence type="ECO:0000256" key="11">
    <source>
        <dbReference type="SAM" id="Coils"/>
    </source>
</evidence>
<dbReference type="Pfam" id="PF04565">
    <property type="entry name" value="RNA_pol_Rpb2_3"/>
    <property type="match status" value="1"/>
</dbReference>
<dbReference type="InterPro" id="IPR007641">
    <property type="entry name" value="RNA_pol_Rpb2_7"/>
</dbReference>
<evidence type="ECO:0000256" key="3">
    <source>
        <dbReference type="ARBA" id="ARBA00022478"/>
    </source>
</evidence>
<evidence type="ECO:0000256" key="8">
    <source>
        <dbReference type="ARBA" id="ARBA00023163"/>
    </source>
</evidence>
<feature type="domain" description="RNA polymerase Rpb2" evidence="13">
    <location>
        <begin position="1077"/>
        <end position="1166"/>
    </location>
</feature>
<evidence type="ECO:0000256" key="2">
    <source>
        <dbReference type="ARBA" id="ARBA00012418"/>
    </source>
</evidence>
<dbReference type="Pfam" id="PF04567">
    <property type="entry name" value="RNA_pol_Rpb2_5"/>
    <property type="match status" value="1"/>
</dbReference>
<evidence type="ECO:0000256" key="6">
    <source>
        <dbReference type="ARBA" id="ARBA00022723"/>
    </source>
</evidence>
<sequence>MTEIDPKDLSIIPLSRDIRAIDSEDNDVKFPGDLDISTSGKLLKKYIDSNGIIGDIIESYDNFIMNILPRKIRSLRIPLKTKQNNNKKSEIIFIGVKYIPPIREITSGSIIITPRYARDNNITYMANIIVTAQEINSETREPISEMKTFSFANIPAMLGSSLCHLRIQGTTPSQRLEMGECDKDPFGYFIIKGVEYVLLLQEQQRSNRMIITKENDIYEAIFLGHSIKKTSFVKLTKDKNSIIKIFLNFFDTTKKNKININILIIYKILGINDIDKIIDHILSFTKDEWKIRIKQQLIGNIIDCVNIPNYYDFIYSTIGDKRDRTENYEKMVYDDVANDLFIQIDLNNIDKKLYMLSFMLVKYIEVMLGLKNPDDRDSWSNKKIKTPGASMEQAIVSIWQSNIKEIIKKISAEKNPSLDILNSFNPYNVGEKIEKMFTTHNWGIRGNSREKHKDISDVLTRDSILSVYANLNRITAPTNRKTTRTLLRIVQFSQLGYVCPVETPEGENVGLTKHKAISCWISIDRDDELILTNLENRIFDTKDKNNKNIIIINGKFLGWCNGEEVKNHLIKLRRELVLYKDTSIVFNSEGVLNIYSDAGRVTRPLLIVEDKKLVIDKKNLWNEDFNTLLREGCIEFIDASEQEYIDLEKNLNNFDNAGYNYEIKKLSMNNTEENLEMIENIKNKIKIRENSLNYKRPLEEFSHCEIDPNALFATSASSIPLPDHNQSVRNTFACGMAKQALGIYANNYPVRFDTTSKLLAYNSQPLFSVQLNNFIGLDDLPSGQTVILAIATYTGYNQEDAIIFNKGSIDRGLFTSIVYSSHSLDLKNESKGIKIEEKFKRPNFKPNVPSDAYKVIDDNGIPIIGAKIEFGYPIIGKVRTITEEGKVTEEDASIYAGEGDQGVVDRVFFNKNTIKVKIRKVRKAVVGDKFASRSAQKSTIGLILPEEKMPFNPESGIRPDCIINPHAIPSRMTIAKMIECVSSKYGALKGERINATAFNDFDIFSFRKSLENYGFSNSGKETLIDGNTGEKMKVDVFIGPCYYQTLRHQVEDKIQMRSIGVVTSDTRQPIGGRKRHGGLKIGEMERDAIISHGASEVLRDRLMFSSDVYRAVFCIQCGNIAVANHLIGKYSCKGCKDKADFGIAEIPHSFKLFTQLLGSVGIRLSLGLSKK</sequence>